<dbReference type="NCBIfam" id="TIGR01439">
    <property type="entry name" value="lp_hng_hel_AbrB"/>
    <property type="match status" value="1"/>
</dbReference>
<dbReference type="Pfam" id="PF04014">
    <property type="entry name" value="MazE_antitoxin"/>
    <property type="match status" value="1"/>
</dbReference>
<dbReference type="PANTHER" id="PTHR34860:SF6">
    <property type="entry name" value="REPRESSOR-LIKE PROTEIN SSO7C3"/>
    <property type="match status" value="1"/>
</dbReference>
<dbReference type="SUPFAM" id="SSF89447">
    <property type="entry name" value="AbrB/MazE/MraZ-like"/>
    <property type="match status" value="1"/>
</dbReference>
<evidence type="ECO:0000313" key="3">
    <source>
        <dbReference type="Proteomes" id="UP001595752"/>
    </source>
</evidence>
<dbReference type="PANTHER" id="PTHR34860">
    <property type="entry name" value="REPRESSOR-LIKE PROTEIN SSO7C3"/>
    <property type="match status" value="1"/>
</dbReference>
<accession>A0ABV8B729</accession>
<proteinExistence type="predicted"/>
<sequence>MHLAKISSKGQVTIPKVVREALGVNQGDSILFMFDEGKVAINKVDLAILIPQERGM</sequence>
<dbReference type="InterPro" id="IPR037914">
    <property type="entry name" value="SpoVT-AbrB_sf"/>
</dbReference>
<dbReference type="EMBL" id="JBHRZT010000067">
    <property type="protein sequence ID" value="MFC3884976.1"/>
    <property type="molecule type" value="Genomic_DNA"/>
</dbReference>
<evidence type="ECO:0000313" key="2">
    <source>
        <dbReference type="EMBL" id="MFC3884976.1"/>
    </source>
</evidence>
<reference evidence="3" key="1">
    <citation type="journal article" date="2019" name="Int. J. Syst. Evol. Microbiol.">
        <title>The Global Catalogue of Microorganisms (GCM) 10K type strain sequencing project: providing services to taxonomists for standard genome sequencing and annotation.</title>
        <authorList>
            <consortium name="The Broad Institute Genomics Platform"/>
            <consortium name="The Broad Institute Genome Sequencing Center for Infectious Disease"/>
            <person name="Wu L."/>
            <person name="Ma J."/>
        </authorList>
    </citation>
    <scope>NUCLEOTIDE SEQUENCE [LARGE SCALE GENOMIC DNA]</scope>
    <source>
        <strain evidence="3">CCUG 61889</strain>
    </source>
</reference>
<organism evidence="2 3">
    <name type="scientific">Bacillus songklensis</name>
    <dbReference type="NCBI Taxonomy" id="1069116"/>
    <lineage>
        <taxon>Bacteria</taxon>
        <taxon>Bacillati</taxon>
        <taxon>Bacillota</taxon>
        <taxon>Bacilli</taxon>
        <taxon>Bacillales</taxon>
        <taxon>Bacillaceae</taxon>
        <taxon>Bacillus</taxon>
    </lineage>
</organism>
<dbReference type="SMART" id="SM00966">
    <property type="entry name" value="SpoVT_AbrB"/>
    <property type="match status" value="1"/>
</dbReference>
<gene>
    <name evidence="2" type="ORF">ACFOU2_16470</name>
</gene>
<dbReference type="Proteomes" id="UP001595752">
    <property type="component" value="Unassembled WGS sequence"/>
</dbReference>
<keyword evidence="2" id="KW-0238">DNA-binding</keyword>
<evidence type="ECO:0000259" key="1">
    <source>
        <dbReference type="SMART" id="SM00966"/>
    </source>
</evidence>
<dbReference type="InterPro" id="IPR052975">
    <property type="entry name" value="Repressor-like_regulatory"/>
</dbReference>
<dbReference type="RefSeq" id="WP_377916936.1">
    <property type="nucleotide sequence ID" value="NZ_JBHRZT010000067.1"/>
</dbReference>
<dbReference type="GO" id="GO:0003677">
    <property type="term" value="F:DNA binding"/>
    <property type="evidence" value="ECO:0007669"/>
    <property type="project" value="UniProtKB-KW"/>
</dbReference>
<comment type="caution">
    <text evidence="2">The sequence shown here is derived from an EMBL/GenBank/DDBJ whole genome shotgun (WGS) entry which is preliminary data.</text>
</comment>
<name>A0ABV8B729_9BACI</name>
<feature type="domain" description="SpoVT-AbrB" evidence="1">
    <location>
        <begin position="4"/>
        <end position="49"/>
    </location>
</feature>
<protein>
    <submittedName>
        <fullName evidence="2">AbrB/MazE/SpoVT family DNA-binding domain-containing protein</fullName>
    </submittedName>
</protein>
<dbReference type="InterPro" id="IPR007159">
    <property type="entry name" value="SpoVT-AbrB_dom"/>
</dbReference>
<dbReference type="Gene3D" id="2.10.260.10">
    <property type="match status" value="1"/>
</dbReference>
<keyword evidence="3" id="KW-1185">Reference proteome</keyword>